<dbReference type="Gene3D" id="3.40.50.720">
    <property type="entry name" value="NAD(P)-binding Rossmann-like Domain"/>
    <property type="match status" value="1"/>
</dbReference>
<dbReference type="STRING" id="1141098.A0A1Y2E0X0"/>
<dbReference type="InterPro" id="IPR036291">
    <property type="entry name" value="NAD(P)-bd_dom_sf"/>
</dbReference>
<dbReference type="Proteomes" id="UP000193689">
    <property type="component" value="Unassembled WGS sequence"/>
</dbReference>
<dbReference type="AlphaFoldDB" id="A0A1Y2E0X0"/>
<dbReference type="InterPro" id="IPR051783">
    <property type="entry name" value="NAD(P)-dependent_oxidoreduct"/>
</dbReference>
<evidence type="ECO:0000313" key="2">
    <source>
        <dbReference type="EMBL" id="ORY65127.1"/>
    </source>
</evidence>
<dbReference type="GO" id="GO:0004029">
    <property type="term" value="F:aldehyde dehydrogenase (NAD+) activity"/>
    <property type="evidence" value="ECO:0007669"/>
    <property type="project" value="TreeGrafter"/>
</dbReference>
<keyword evidence="3" id="KW-1185">Reference proteome</keyword>
<gene>
    <name evidence="2" type="ORF">BCR38DRAFT_391229</name>
</gene>
<dbReference type="OrthoDB" id="2130169at2759"/>
<dbReference type="PANTHER" id="PTHR48079">
    <property type="entry name" value="PROTEIN YEEZ"/>
    <property type="match status" value="1"/>
</dbReference>
<sequence length="351" mass="37085">MVKVFLTGASGYVGGQVLHQIAASNSQLDITVLLQDKQKSTVVAGAFPSVRVVLGSLDNAELVQNEVSQADVVLNLAAAGHLKGVEAIHKGLLKRSSVKPAYWIQISGASALAAAELASPSFTPGSPSDAIFDDVSDITKLRDLIRAHPGRAVDNYMLNVAAGADNSKIKTAVVYPPIIYGLGQGPVNQRSIQIPELAKTTIQRGRGVQVGEGLARWGNVHVRDIGRLFGLLTQKAIGEDGGDEVWGENGLYLTGVGELTFGEISSKIAAEAANQKLISSDTPIEKLVRPDADTVLPHGSVLFGTNARSKARRGTELLSWKPEEGSLEEDVPRTVAREAESLAEAKKTKGS</sequence>
<dbReference type="FunCoup" id="A0A1Y2E0X0">
    <property type="interactions" value="24"/>
</dbReference>
<organism evidence="2 3">
    <name type="scientific">Pseudomassariella vexata</name>
    <dbReference type="NCBI Taxonomy" id="1141098"/>
    <lineage>
        <taxon>Eukaryota</taxon>
        <taxon>Fungi</taxon>
        <taxon>Dikarya</taxon>
        <taxon>Ascomycota</taxon>
        <taxon>Pezizomycotina</taxon>
        <taxon>Sordariomycetes</taxon>
        <taxon>Xylariomycetidae</taxon>
        <taxon>Amphisphaeriales</taxon>
        <taxon>Pseudomassariaceae</taxon>
        <taxon>Pseudomassariella</taxon>
    </lineage>
</organism>
<dbReference type="InParanoid" id="A0A1Y2E0X0"/>
<dbReference type="GO" id="GO:0005737">
    <property type="term" value="C:cytoplasm"/>
    <property type="evidence" value="ECO:0007669"/>
    <property type="project" value="TreeGrafter"/>
</dbReference>
<feature type="domain" description="NAD-dependent epimerase/dehydratase" evidence="1">
    <location>
        <begin position="4"/>
        <end position="82"/>
    </location>
</feature>
<accession>A0A1Y2E0X0</accession>
<evidence type="ECO:0000259" key="1">
    <source>
        <dbReference type="Pfam" id="PF01370"/>
    </source>
</evidence>
<protein>
    <recommendedName>
        <fullName evidence="1">NAD-dependent epimerase/dehydratase domain-containing protein</fullName>
    </recommendedName>
</protein>
<dbReference type="GeneID" id="63773779"/>
<evidence type="ECO:0000313" key="3">
    <source>
        <dbReference type="Proteomes" id="UP000193689"/>
    </source>
</evidence>
<reference evidence="2 3" key="1">
    <citation type="submission" date="2016-07" db="EMBL/GenBank/DDBJ databases">
        <title>Pervasive Adenine N6-methylation of Active Genes in Fungi.</title>
        <authorList>
            <consortium name="DOE Joint Genome Institute"/>
            <person name="Mondo S.J."/>
            <person name="Dannebaum R.O."/>
            <person name="Kuo R.C."/>
            <person name="Labutti K."/>
            <person name="Haridas S."/>
            <person name="Kuo A."/>
            <person name="Salamov A."/>
            <person name="Ahrendt S.R."/>
            <person name="Lipzen A."/>
            <person name="Sullivan W."/>
            <person name="Andreopoulos W.B."/>
            <person name="Clum A."/>
            <person name="Lindquist E."/>
            <person name="Daum C."/>
            <person name="Ramamoorthy G.K."/>
            <person name="Gryganskyi A."/>
            <person name="Culley D."/>
            <person name="Magnuson J.K."/>
            <person name="James T.Y."/>
            <person name="O'Malley M.A."/>
            <person name="Stajich J.E."/>
            <person name="Spatafora J.W."/>
            <person name="Visel A."/>
            <person name="Grigoriev I.V."/>
        </authorList>
    </citation>
    <scope>NUCLEOTIDE SEQUENCE [LARGE SCALE GENOMIC DNA]</scope>
    <source>
        <strain evidence="2 3">CBS 129021</strain>
    </source>
</reference>
<dbReference type="Pfam" id="PF01370">
    <property type="entry name" value="Epimerase"/>
    <property type="match status" value="1"/>
</dbReference>
<name>A0A1Y2E0X0_9PEZI</name>
<dbReference type="EMBL" id="MCFJ01000006">
    <property type="protein sequence ID" value="ORY65127.1"/>
    <property type="molecule type" value="Genomic_DNA"/>
</dbReference>
<dbReference type="PANTHER" id="PTHR48079:SF8">
    <property type="entry name" value="NAD(P)-BINDING DOMAIN-CONTAINING PROTEIN"/>
    <property type="match status" value="1"/>
</dbReference>
<proteinExistence type="predicted"/>
<comment type="caution">
    <text evidence="2">The sequence shown here is derived from an EMBL/GenBank/DDBJ whole genome shotgun (WGS) entry which is preliminary data.</text>
</comment>
<dbReference type="InterPro" id="IPR001509">
    <property type="entry name" value="Epimerase_deHydtase"/>
</dbReference>
<dbReference type="SUPFAM" id="SSF51735">
    <property type="entry name" value="NAD(P)-binding Rossmann-fold domains"/>
    <property type="match status" value="1"/>
</dbReference>
<dbReference type="RefSeq" id="XP_040716279.1">
    <property type="nucleotide sequence ID" value="XM_040857567.1"/>
</dbReference>